<evidence type="ECO:0000313" key="2">
    <source>
        <dbReference type="Proteomes" id="UP000008493"/>
    </source>
</evidence>
<dbReference type="InParanoid" id="K5WRS2"/>
<keyword evidence="2" id="KW-1185">Reference proteome</keyword>
<dbReference type="RefSeq" id="XP_007336134.1">
    <property type="nucleotide sequence ID" value="XM_007336072.1"/>
</dbReference>
<proteinExistence type="predicted"/>
<gene>
    <name evidence="1" type="ORF">AGABI1DRAFT_135291</name>
</gene>
<dbReference type="KEGG" id="abp:AGABI1DRAFT135291"/>
<sequence>MAEFAINISVSSATGSRCYDLRANTQGCNEGKDLRASKGKSKLVKRREIQRVSTLTYTKT</sequence>
<dbReference type="EMBL" id="JH973245">
    <property type="protein sequence ID" value="EKM73227.1"/>
    <property type="molecule type" value="Genomic_DNA"/>
</dbReference>
<name>K5WRS2_AGABU</name>
<dbReference type="AlphaFoldDB" id="K5WRS2"/>
<organism evidence="1 2">
    <name type="scientific">Agaricus bisporus var. burnettii (strain JB137-S8 / ATCC MYA-4627 / FGSC 10392)</name>
    <name type="common">White button mushroom</name>
    <dbReference type="NCBI Taxonomy" id="597362"/>
    <lineage>
        <taxon>Eukaryota</taxon>
        <taxon>Fungi</taxon>
        <taxon>Dikarya</taxon>
        <taxon>Basidiomycota</taxon>
        <taxon>Agaricomycotina</taxon>
        <taxon>Agaricomycetes</taxon>
        <taxon>Agaricomycetidae</taxon>
        <taxon>Agaricales</taxon>
        <taxon>Agaricineae</taxon>
        <taxon>Agaricaceae</taxon>
        <taxon>Agaricus</taxon>
    </lineage>
</organism>
<dbReference type="HOGENOM" id="CLU_2941191_0_0_1"/>
<evidence type="ECO:0000313" key="1">
    <source>
        <dbReference type="EMBL" id="EKM73227.1"/>
    </source>
</evidence>
<accession>K5WRS2</accession>
<protein>
    <submittedName>
        <fullName evidence="1">Uncharacterized protein</fullName>
    </submittedName>
</protein>
<dbReference type="GeneID" id="18828533"/>
<reference evidence="2" key="1">
    <citation type="journal article" date="2012" name="Proc. Natl. Acad. Sci. U.S.A.">
        <title>Genome sequence of the button mushroom Agaricus bisporus reveals mechanisms governing adaptation to a humic-rich ecological niche.</title>
        <authorList>
            <person name="Morin E."/>
            <person name="Kohler A."/>
            <person name="Baker A.R."/>
            <person name="Foulongne-Oriol M."/>
            <person name="Lombard V."/>
            <person name="Nagy L.G."/>
            <person name="Ohm R.A."/>
            <person name="Patyshakuliyeva A."/>
            <person name="Brun A."/>
            <person name="Aerts A.L."/>
            <person name="Bailey A.M."/>
            <person name="Billette C."/>
            <person name="Coutinho P.M."/>
            <person name="Deakin G."/>
            <person name="Doddapaneni H."/>
            <person name="Floudas D."/>
            <person name="Grimwood J."/>
            <person name="Hilden K."/>
            <person name="Kuees U."/>
            <person name="LaButti K.M."/>
            <person name="Lapidus A."/>
            <person name="Lindquist E.A."/>
            <person name="Lucas S.M."/>
            <person name="Murat C."/>
            <person name="Riley R.W."/>
            <person name="Salamov A.A."/>
            <person name="Schmutz J."/>
            <person name="Subramanian V."/>
            <person name="Woesten H.A.B."/>
            <person name="Xu J."/>
            <person name="Eastwood D.C."/>
            <person name="Foster G.D."/>
            <person name="Sonnenberg A.S."/>
            <person name="Cullen D."/>
            <person name="de Vries R.P."/>
            <person name="Lundell T."/>
            <person name="Hibbett D.S."/>
            <person name="Henrissat B."/>
            <person name="Burton K.S."/>
            <person name="Kerrigan R.W."/>
            <person name="Challen M.P."/>
            <person name="Grigoriev I.V."/>
            <person name="Martin F."/>
        </authorList>
    </citation>
    <scope>NUCLEOTIDE SEQUENCE [LARGE SCALE GENOMIC DNA]</scope>
    <source>
        <strain evidence="2">JB137-S8 / ATCC MYA-4627 / FGSC 10392</strain>
    </source>
</reference>
<dbReference type="Proteomes" id="UP000008493">
    <property type="component" value="Unassembled WGS sequence"/>
</dbReference>